<protein>
    <recommendedName>
        <fullName evidence="13">Leucine-rich repeat-containing N-terminal plant-type domain-containing protein</fullName>
    </recommendedName>
</protein>
<accession>A0A1R3GWN6</accession>
<keyword evidence="3" id="KW-1003">Cell membrane</keyword>
<dbReference type="STRING" id="93759.A0A1R3GWN6"/>
<dbReference type="Proteomes" id="UP000187203">
    <property type="component" value="Unassembled WGS sequence"/>
</dbReference>
<keyword evidence="11" id="KW-0325">Glycoprotein</keyword>
<dbReference type="SUPFAM" id="SSF52047">
    <property type="entry name" value="RNI-like"/>
    <property type="match status" value="1"/>
</dbReference>
<reference evidence="15" key="1">
    <citation type="submission" date="2013-09" db="EMBL/GenBank/DDBJ databases">
        <title>Corchorus olitorius genome sequencing.</title>
        <authorList>
            <person name="Alam M."/>
            <person name="Haque M.S."/>
            <person name="Islam M.S."/>
            <person name="Emdad E.M."/>
            <person name="Islam M.M."/>
            <person name="Ahmed B."/>
            <person name="Halim A."/>
            <person name="Hossen Q.M.M."/>
            <person name="Hossain M.Z."/>
            <person name="Ahmed R."/>
            <person name="Khan M.M."/>
            <person name="Islam R."/>
            <person name="Rashid M.M."/>
            <person name="Khan S.A."/>
            <person name="Rahman M.S."/>
            <person name="Alam M."/>
            <person name="Yahiya A.S."/>
            <person name="Khan M.S."/>
            <person name="Azam M.S."/>
            <person name="Haque T."/>
            <person name="Lashkar M.Z.H."/>
            <person name="Akhand A.I."/>
            <person name="Morshed G."/>
            <person name="Roy S."/>
            <person name="Uddin K.S."/>
            <person name="Rabeya T."/>
            <person name="Hossain A.S."/>
            <person name="Chowdhury A."/>
            <person name="Snigdha A.R."/>
            <person name="Mortoza M.S."/>
            <person name="Matin S.A."/>
            <person name="Hoque S.M.E."/>
            <person name="Islam M.K."/>
            <person name="Roy D.K."/>
            <person name="Haider R."/>
            <person name="Moosa M.M."/>
            <person name="Elias S.M."/>
            <person name="Hasan A.M."/>
            <person name="Jahan S."/>
            <person name="Shafiuddin M."/>
            <person name="Mahmood N."/>
            <person name="Shommy N.S."/>
        </authorList>
    </citation>
    <scope>NUCLEOTIDE SEQUENCE [LARGE SCALE GENOMIC DNA]</scope>
    <source>
        <strain evidence="15">cv. O-4</strain>
    </source>
</reference>
<dbReference type="Gene3D" id="3.80.10.10">
    <property type="entry name" value="Ribonuclease Inhibitor"/>
    <property type="match status" value="3"/>
</dbReference>
<evidence type="ECO:0000256" key="7">
    <source>
        <dbReference type="ARBA" id="ARBA00022737"/>
    </source>
</evidence>
<dbReference type="SMART" id="SM00369">
    <property type="entry name" value="LRR_TYP"/>
    <property type="match status" value="5"/>
</dbReference>
<gene>
    <name evidence="14" type="ORF">COLO4_33049</name>
</gene>
<feature type="domain" description="Leucine-rich repeat-containing N-terminal plant-type" evidence="13">
    <location>
        <begin position="26"/>
        <end position="63"/>
    </location>
</feature>
<dbReference type="Pfam" id="PF00560">
    <property type="entry name" value="LRR_1"/>
    <property type="match status" value="8"/>
</dbReference>
<comment type="caution">
    <text evidence="14">The sequence shown here is derived from an EMBL/GenBank/DDBJ whole genome shotgun (WGS) entry which is preliminary data.</text>
</comment>
<keyword evidence="4" id="KW-0433">Leucine-rich repeat</keyword>
<dbReference type="OrthoDB" id="1060944at2759"/>
<evidence type="ECO:0000313" key="15">
    <source>
        <dbReference type="Proteomes" id="UP000187203"/>
    </source>
</evidence>
<evidence type="ECO:0000256" key="9">
    <source>
        <dbReference type="ARBA" id="ARBA00023136"/>
    </source>
</evidence>
<feature type="signal peptide" evidence="12">
    <location>
        <begin position="1"/>
        <end position="22"/>
    </location>
</feature>
<dbReference type="FunFam" id="3.80.10.10:FF:000111">
    <property type="entry name" value="LRR receptor-like serine/threonine-protein kinase ERECTA"/>
    <property type="match status" value="1"/>
</dbReference>
<evidence type="ECO:0000256" key="1">
    <source>
        <dbReference type="ARBA" id="ARBA00004251"/>
    </source>
</evidence>
<keyword evidence="10" id="KW-0675">Receptor</keyword>
<evidence type="ECO:0000256" key="5">
    <source>
        <dbReference type="ARBA" id="ARBA00022692"/>
    </source>
</evidence>
<evidence type="ECO:0000256" key="3">
    <source>
        <dbReference type="ARBA" id="ARBA00022475"/>
    </source>
</evidence>
<organism evidence="14 15">
    <name type="scientific">Corchorus olitorius</name>
    <dbReference type="NCBI Taxonomy" id="93759"/>
    <lineage>
        <taxon>Eukaryota</taxon>
        <taxon>Viridiplantae</taxon>
        <taxon>Streptophyta</taxon>
        <taxon>Embryophyta</taxon>
        <taxon>Tracheophyta</taxon>
        <taxon>Spermatophyta</taxon>
        <taxon>Magnoliopsida</taxon>
        <taxon>eudicotyledons</taxon>
        <taxon>Gunneridae</taxon>
        <taxon>Pentapetalae</taxon>
        <taxon>rosids</taxon>
        <taxon>malvids</taxon>
        <taxon>Malvales</taxon>
        <taxon>Malvaceae</taxon>
        <taxon>Grewioideae</taxon>
        <taxon>Apeibeae</taxon>
        <taxon>Corchorus</taxon>
    </lineage>
</organism>
<dbReference type="PRINTS" id="PR00019">
    <property type="entry name" value="LEURICHRPT"/>
</dbReference>
<comment type="similarity">
    <text evidence="2">Belongs to the RLP family.</text>
</comment>
<name>A0A1R3GWN6_9ROSI</name>
<keyword evidence="5" id="KW-0812">Transmembrane</keyword>
<evidence type="ECO:0000313" key="14">
    <source>
        <dbReference type="EMBL" id="OMO62489.1"/>
    </source>
</evidence>
<dbReference type="InterPro" id="IPR013210">
    <property type="entry name" value="LRR_N_plant-typ"/>
</dbReference>
<dbReference type="EMBL" id="AWUE01021382">
    <property type="protein sequence ID" value="OMO62489.1"/>
    <property type="molecule type" value="Genomic_DNA"/>
</dbReference>
<comment type="subcellular location">
    <subcellularLocation>
        <location evidence="1">Cell membrane</location>
        <topology evidence="1">Single-pass type I membrane protein</topology>
    </subcellularLocation>
</comment>
<sequence>MEISAAIYRCLLLLLLCSNCRGCMDEEWNALQQIKSSINNPIGTAFSNWYGKDCCRWEGVKCNVSTNRVSTIYIIQKRDPSLEESWYPNASLFAQFDYLKELKLSGNNIGGFTSPHGRVPLSIFANLSRLNNLDISRNSHLEIQPEAESPSWFPSFSLNGLKLGGCNLKSIPSFISQQQNLRFLDLSNNSLSGPFPEILYNISSQLTALDISDNFLHGELPDDVGRIFPQLHYLNVSFNNFNGKLPPSMDKMNQLVTLDMSDNEFLGEIPHGMTSNGSCLEYLRLSRNKLRGDALPQNSSLPNLKWLYLHNNEFSGTFPASLSKSMNLLIVDIQNNDLSGELISDFPALPQLRALLLGGGNRFEGPIPHQLCQMRHLHNLDLSGNNLSGELPTCLDNITSWTEDLEFEGTFEFRMTFEMVLKGFLLSWKRVYSYLRLLDISSNRLEGTIPIEMTHLISLRGLNISNNLLTGEIPISFGNLTTLESLDLSHNKLVGKLPSELTHLMMLSSFNVSFNNLSGPIPQGNQIDTFVNDSYLGNPCLCGRPLSRSCNIVETAKTSGCFFSNMATVYALLFWGVSFLVCSV</sequence>
<keyword evidence="15" id="KW-1185">Reference proteome</keyword>
<evidence type="ECO:0000256" key="11">
    <source>
        <dbReference type="ARBA" id="ARBA00023180"/>
    </source>
</evidence>
<evidence type="ECO:0000256" key="8">
    <source>
        <dbReference type="ARBA" id="ARBA00022989"/>
    </source>
</evidence>
<evidence type="ECO:0000259" key="13">
    <source>
        <dbReference type="Pfam" id="PF08263"/>
    </source>
</evidence>
<dbReference type="GO" id="GO:0005886">
    <property type="term" value="C:plasma membrane"/>
    <property type="evidence" value="ECO:0007669"/>
    <property type="project" value="UniProtKB-SubCell"/>
</dbReference>
<proteinExistence type="inferred from homology"/>
<dbReference type="PANTHER" id="PTHR48063">
    <property type="entry name" value="LRR RECEPTOR-LIKE KINASE"/>
    <property type="match status" value="1"/>
</dbReference>
<evidence type="ECO:0000256" key="12">
    <source>
        <dbReference type="SAM" id="SignalP"/>
    </source>
</evidence>
<dbReference type="InterPro" id="IPR003591">
    <property type="entry name" value="Leu-rich_rpt_typical-subtyp"/>
</dbReference>
<keyword evidence="9" id="KW-0472">Membrane</keyword>
<dbReference type="Pfam" id="PF13516">
    <property type="entry name" value="LRR_6"/>
    <property type="match status" value="1"/>
</dbReference>
<evidence type="ECO:0000256" key="6">
    <source>
        <dbReference type="ARBA" id="ARBA00022729"/>
    </source>
</evidence>
<keyword evidence="8" id="KW-1133">Transmembrane helix</keyword>
<evidence type="ECO:0000256" key="4">
    <source>
        <dbReference type="ARBA" id="ARBA00022614"/>
    </source>
</evidence>
<feature type="chain" id="PRO_5010160083" description="Leucine-rich repeat-containing N-terminal plant-type domain-containing protein" evidence="12">
    <location>
        <begin position="23"/>
        <end position="584"/>
    </location>
</feature>
<dbReference type="InterPro" id="IPR001611">
    <property type="entry name" value="Leu-rich_rpt"/>
</dbReference>
<dbReference type="AlphaFoldDB" id="A0A1R3GWN6"/>
<keyword evidence="6 12" id="KW-0732">Signal</keyword>
<dbReference type="Pfam" id="PF08263">
    <property type="entry name" value="LRRNT_2"/>
    <property type="match status" value="1"/>
</dbReference>
<keyword evidence="7" id="KW-0677">Repeat</keyword>
<evidence type="ECO:0000256" key="10">
    <source>
        <dbReference type="ARBA" id="ARBA00023170"/>
    </source>
</evidence>
<dbReference type="InterPro" id="IPR032675">
    <property type="entry name" value="LRR_dom_sf"/>
</dbReference>
<dbReference type="FunFam" id="3.80.10.10:FF:000095">
    <property type="entry name" value="LRR receptor-like serine/threonine-protein kinase GSO1"/>
    <property type="match status" value="1"/>
</dbReference>
<dbReference type="InterPro" id="IPR046956">
    <property type="entry name" value="RLP23-like"/>
</dbReference>
<evidence type="ECO:0000256" key="2">
    <source>
        <dbReference type="ARBA" id="ARBA00009592"/>
    </source>
</evidence>
<dbReference type="PANTHER" id="PTHR48063:SF98">
    <property type="entry name" value="LRR RECEPTOR-LIKE SERINE_THREONINE-PROTEIN KINASE FLS2"/>
    <property type="match status" value="1"/>
</dbReference>